<sequence>MTLRTAVILTLGSITAATTAILTLLAGGSGAQAVLAAGVAFGGAVPALHRLIAAESPEADRG</sequence>
<protein>
    <recommendedName>
        <fullName evidence="1">Major facilitator superfamily (MFS) profile domain-containing protein</fullName>
    </recommendedName>
</protein>
<dbReference type="GO" id="GO:0022857">
    <property type="term" value="F:transmembrane transporter activity"/>
    <property type="evidence" value="ECO:0007669"/>
    <property type="project" value="InterPro"/>
</dbReference>
<name>A0A5P0YMT5_9ACTN</name>
<dbReference type="Proteomes" id="UP000320857">
    <property type="component" value="Unassembled WGS sequence"/>
</dbReference>
<dbReference type="Proteomes" id="UP000525686">
    <property type="component" value="Unassembled WGS sequence"/>
</dbReference>
<comment type="caution">
    <text evidence="4">The sequence shown here is derived from an EMBL/GenBank/DDBJ whole genome shotgun (WGS) entry which is preliminary data.</text>
</comment>
<keyword evidence="5" id="KW-1185">Reference proteome</keyword>
<dbReference type="EMBL" id="VJYK02000021">
    <property type="protein sequence ID" value="MQS00987.1"/>
    <property type="molecule type" value="Genomic_DNA"/>
</dbReference>
<evidence type="ECO:0000313" key="7">
    <source>
        <dbReference type="Proteomes" id="UP000525686"/>
    </source>
</evidence>
<evidence type="ECO:0000313" key="4">
    <source>
        <dbReference type="EMBL" id="MQS00987.1"/>
    </source>
</evidence>
<evidence type="ECO:0000313" key="3">
    <source>
        <dbReference type="EMBL" id="MBB1259587.1"/>
    </source>
</evidence>
<dbReference type="AlphaFoldDB" id="A0A5P0YMT5"/>
<dbReference type="EMBL" id="JABJXA010000058">
    <property type="protein sequence ID" value="MBB1259587.1"/>
    <property type="molecule type" value="Genomic_DNA"/>
</dbReference>
<reference evidence="2" key="3">
    <citation type="journal article" name="Syst. Appl. Microbiol.">
        <title>Streptomyces alkaliterrae sp. nov., isolated from an alkaline soil, and emended descriptions of Streptomyces alkaliphilus, Streptomyces calidiresistens and Streptomyces durbertensis.</title>
        <authorList>
            <person name="Swiecimska M."/>
            <person name="Golinska P."/>
            <person name="Nouioui I."/>
            <person name="Wypij M."/>
            <person name="Rai M."/>
            <person name="Sangal V."/>
            <person name="Goodfellow M."/>
        </authorList>
    </citation>
    <scope>NUCLEOTIDE SEQUENCE</scope>
    <source>
        <strain evidence="2">OF3</strain>
        <strain evidence="3">OF8</strain>
    </source>
</reference>
<organism evidence="4 5">
    <name type="scientific">Streptomyces alkaliterrae</name>
    <dbReference type="NCBI Taxonomy" id="2213162"/>
    <lineage>
        <taxon>Bacteria</taxon>
        <taxon>Bacillati</taxon>
        <taxon>Actinomycetota</taxon>
        <taxon>Actinomycetes</taxon>
        <taxon>Kitasatosporales</taxon>
        <taxon>Streptomycetaceae</taxon>
        <taxon>Streptomyces</taxon>
    </lineage>
</organism>
<dbReference type="InterPro" id="IPR020846">
    <property type="entry name" value="MFS_dom"/>
</dbReference>
<dbReference type="EMBL" id="JABJWZ010000046">
    <property type="protein sequence ID" value="MBB1253289.1"/>
    <property type="molecule type" value="Genomic_DNA"/>
</dbReference>
<proteinExistence type="predicted"/>
<dbReference type="PROSITE" id="PS50850">
    <property type="entry name" value="MFS"/>
    <property type="match status" value="1"/>
</dbReference>
<gene>
    <name evidence="4" type="ORF">FNX44_003675</name>
    <name evidence="2" type="ORF">H3146_07875</name>
    <name evidence="3" type="ORF">H3147_12190</name>
</gene>
<reference evidence="4 5" key="1">
    <citation type="submission" date="2019-10" db="EMBL/GenBank/DDBJ databases">
        <title>Streptomyces sp. nov., a novel actinobacterium isolated from alkaline environment.</title>
        <authorList>
            <person name="Golinska P."/>
        </authorList>
    </citation>
    <scope>NUCLEOTIDE SEQUENCE [LARGE SCALE GENOMIC DNA]</scope>
    <source>
        <strain evidence="4 5">OF1</strain>
    </source>
</reference>
<evidence type="ECO:0000313" key="2">
    <source>
        <dbReference type="EMBL" id="MBB1253289.1"/>
    </source>
</evidence>
<evidence type="ECO:0000313" key="5">
    <source>
        <dbReference type="Proteomes" id="UP000320857"/>
    </source>
</evidence>
<reference evidence="6 7" key="2">
    <citation type="submission" date="2020-05" db="EMBL/GenBank/DDBJ databases">
        <title>Classification of alakaliphilic streptomycetes isolated from an alkaline soil next to Lonar Crater, India and a proposal for the recognition of Streptomyces alkaliterrae sp. nov.</title>
        <authorList>
            <person name="Golinska P."/>
        </authorList>
    </citation>
    <scope>NUCLEOTIDE SEQUENCE [LARGE SCALE GENOMIC DNA]</scope>
    <source>
        <strain evidence="7">OF3</strain>
        <strain evidence="6">OF8</strain>
    </source>
</reference>
<accession>A0A5P0YMT5</accession>
<feature type="domain" description="Major facilitator superfamily (MFS) profile" evidence="1">
    <location>
        <begin position="1"/>
        <end position="62"/>
    </location>
</feature>
<dbReference type="Proteomes" id="UP000517765">
    <property type="component" value="Unassembled WGS sequence"/>
</dbReference>
<evidence type="ECO:0000313" key="6">
    <source>
        <dbReference type="Proteomes" id="UP000517765"/>
    </source>
</evidence>
<evidence type="ECO:0000259" key="1">
    <source>
        <dbReference type="PROSITE" id="PS50850"/>
    </source>
</evidence>